<dbReference type="EMBL" id="ADMH02000340">
    <property type="protein sequence ID" value="ETN66908.1"/>
    <property type="molecule type" value="Genomic_DNA"/>
</dbReference>
<keyword evidence="2 3" id="KW-0802">TPR repeat</keyword>
<feature type="compositionally biased region" description="Basic and acidic residues" evidence="4">
    <location>
        <begin position="1207"/>
        <end position="1216"/>
    </location>
</feature>
<evidence type="ECO:0000313" key="6">
    <source>
        <dbReference type="EnsemblMetazoa" id="ADAC001295-PA"/>
    </source>
</evidence>
<feature type="compositionally biased region" description="Basic residues" evidence="4">
    <location>
        <begin position="766"/>
        <end position="784"/>
    </location>
</feature>
<dbReference type="EnsemblMetazoa" id="ADAC001295-RA">
    <property type="protein sequence ID" value="ADAC001295-PA"/>
    <property type="gene ID" value="ADAC001295"/>
</dbReference>
<name>W5JUG7_ANODA</name>
<evidence type="ECO:0000313" key="5">
    <source>
        <dbReference type="EMBL" id="ETN66908.1"/>
    </source>
</evidence>
<feature type="compositionally biased region" description="Polar residues" evidence="4">
    <location>
        <begin position="901"/>
        <end position="910"/>
    </location>
</feature>
<feature type="compositionally biased region" description="Basic and acidic residues" evidence="4">
    <location>
        <begin position="1367"/>
        <end position="1377"/>
    </location>
</feature>
<feature type="compositionally biased region" description="Basic and acidic residues" evidence="4">
    <location>
        <begin position="1252"/>
        <end position="1314"/>
    </location>
</feature>
<dbReference type="PROSITE" id="PS50005">
    <property type="entry name" value="TPR"/>
    <property type="match status" value="3"/>
</dbReference>
<reference evidence="5 7" key="1">
    <citation type="journal article" date="2010" name="BMC Genomics">
        <title>Combination of measures distinguishes pre-miRNAs from other stem-loops in the genome of the newly sequenced Anopheles darlingi.</title>
        <authorList>
            <person name="Mendes N.D."/>
            <person name="Freitas A.T."/>
            <person name="Vasconcelos A.T."/>
            <person name="Sagot M.F."/>
        </authorList>
    </citation>
    <scope>NUCLEOTIDE SEQUENCE</scope>
</reference>
<feature type="region of interest" description="Disordered" evidence="4">
    <location>
        <begin position="867"/>
        <end position="1435"/>
    </location>
</feature>
<feature type="compositionally biased region" description="Low complexity" evidence="4">
    <location>
        <begin position="867"/>
        <end position="881"/>
    </location>
</feature>
<feature type="region of interest" description="Disordered" evidence="4">
    <location>
        <begin position="754"/>
        <end position="807"/>
    </location>
</feature>
<feature type="repeat" description="TPR" evidence="3">
    <location>
        <begin position="410"/>
        <end position="443"/>
    </location>
</feature>
<feature type="compositionally biased region" description="Basic and acidic residues" evidence="4">
    <location>
        <begin position="754"/>
        <end position="765"/>
    </location>
</feature>
<feature type="repeat" description="TPR" evidence="3">
    <location>
        <begin position="485"/>
        <end position="518"/>
    </location>
</feature>
<evidence type="ECO:0000256" key="4">
    <source>
        <dbReference type="SAM" id="MobiDB-lite"/>
    </source>
</evidence>
<dbReference type="HOGENOM" id="CLU_008316_0_0_1"/>
<feature type="compositionally biased region" description="Basic residues" evidence="4">
    <location>
        <begin position="1117"/>
        <end position="1146"/>
    </location>
</feature>
<dbReference type="SMART" id="SM00028">
    <property type="entry name" value="TPR"/>
    <property type="match status" value="3"/>
</dbReference>
<dbReference type="PANTHER" id="PTHR23184:SF9">
    <property type="entry name" value="TETRATRICOPEPTIDE REPEAT PROTEIN 14"/>
    <property type="match status" value="1"/>
</dbReference>
<dbReference type="InterPro" id="IPR011990">
    <property type="entry name" value="TPR-like_helical_dom_sf"/>
</dbReference>
<reference evidence="5" key="2">
    <citation type="submission" date="2010-05" db="EMBL/GenBank/DDBJ databases">
        <authorList>
            <person name="Almeida L.G."/>
            <person name="Nicolas M.F."/>
            <person name="Souza R.C."/>
            <person name="Vasconcelos A.T.R."/>
        </authorList>
    </citation>
    <scope>NUCLEOTIDE SEQUENCE</scope>
</reference>
<feature type="compositionally biased region" description="Basic and acidic residues" evidence="4">
    <location>
        <begin position="1161"/>
        <end position="1172"/>
    </location>
</feature>
<dbReference type="Proteomes" id="UP000000673">
    <property type="component" value="Unassembled WGS sequence"/>
</dbReference>
<organism evidence="5">
    <name type="scientific">Anopheles darlingi</name>
    <name type="common">Mosquito</name>
    <dbReference type="NCBI Taxonomy" id="43151"/>
    <lineage>
        <taxon>Eukaryota</taxon>
        <taxon>Metazoa</taxon>
        <taxon>Ecdysozoa</taxon>
        <taxon>Arthropoda</taxon>
        <taxon>Hexapoda</taxon>
        <taxon>Insecta</taxon>
        <taxon>Pterygota</taxon>
        <taxon>Neoptera</taxon>
        <taxon>Endopterygota</taxon>
        <taxon>Diptera</taxon>
        <taxon>Nematocera</taxon>
        <taxon>Culicoidea</taxon>
        <taxon>Culicidae</taxon>
        <taxon>Anophelinae</taxon>
        <taxon>Anopheles</taxon>
    </lineage>
</organism>
<dbReference type="Pfam" id="PF13181">
    <property type="entry name" value="TPR_8"/>
    <property type="match status" value="2"/>
</dbReference>
<feature type="compositionally biased region" description="Gly residues" evidence="4">
    <location>
        <begin position="1175"/>
        <end position="1192"/>
    </location>
</feature>
<dbReference type="STRING" id="43151.W5JUG7"/>
<dbReference type="SUPFAM" id="SSF48452">
    <property type="entry name" value="TPR-like"/>
    <property type="match status" value="1"/>
</dbReference>
<evidence type="ECO:0000256" key="3">
    <source>
        <dbReference type="PROSITE-ProRule" id="PRU00339"/>
    </source>
</evidence>
<evidence type="ECO:0000256" key="1">
    <source>
        <dbReference type="ARBA" id="ARBA00022737"/>
    </source>
</evidence>
<dbReference type="Pfam" id="PF07719">
    <property type="entry name" value="TPR_2"/>
    <property type="match status" value="1"/>
</dbReference>
<protein>
    <submittedName>
        <fullName evidence="5 6">Uncharacterized protein</fullName>
    </submittedName>
</protein>
<feature type="repeat" description="TPR" evidence="3">
    <location>
        <begin position="444"/>
        <end position="477"/>
    </location>
</feature>
<reference evidence="6" key="4">
    <citation type="submission" date="2015-06" db="UniProtKB">
        <authorList>
            <consortium name="EnsemblMetazoa"/>
        </authorList>
    </citation>
    <scope>IDENTIFICATION</scope>
</reference>
<keyword evidence="1" id="KW-0677">Repeat</keyword>
<dbReference type="OMA" id="MNANYIS"/>
<dbReference type="eggNOG" id="ENOG502QPJ1">
    <property type="taxonomic scope" value="Eukaryota"/>
</dbReference>
<dbReference type="Gene3D" id="1.25.40.10">
    <property type="entry name" value="Tetratricopeptide repeat domain"/>
    <property type="match status" value="1"/>
</dbReference>
<feature type="compositionally biased region" description="Low complexity" evidence="4">
    <location>
        <begin position="1348"/>
        <end position="1359"/>
    </location>
</feature>
<dbReference type="VEuPathDB" id="VectorBase:ADAR2_002497"/>
<dbReference type="InterPro" id="IPR019734">
    <property type="entry name" value="TPR_rpt"/>
</dbReference>
<feature type="compositionally biased region" description="Basic residues" evidence="4">
    <location>
        <begin position="650"/>
        <end position="661"/>
    </location>
</feature>
<feature type="compositionally biased region" description="Basic and acidic residues" evidence="4">
    <location>
        <begin position="585"/>
        <end position="603"/>
    </location>
</feature>
<evidence type="ECO:0000256" key="2">
    <source>
        <dbReference type="ARBA" id="ARBA00022803"/>
    </source>
</evidence>
<dbReference type="PANTHER" id="PTHR23184">
    <property type="entry name" value="TETRATRICOPEPTIDE REPEAT PROTEIN 14"/>
    <property type="match status" value="1"/>
</dbReference>
<feature type="compositionally biased region" description="Gly residues" evidence="4">
    <location>
        <begin position="568"/>
        <end position="578"/>
    </location>
</feature>
<feature type="region of interest" description="Disordered" evidence="4">
    <location>
        <begin position="549"/>
        <end position="671"/>
    </location>
</feature>
<feature type="compositionally biased region" description="Basic residues" evidence="4">
    <location>
        <begin position="1338"/>
        <end position="1347"/>
    </location>
</feature>
<feature type="compositionally biased region" description="Basic and acidic residues" evidence="4">
    <location>
        <begin position="946"/>
        <end position="965"/>
    </location>
</feature>
<sequence>MTLKVDFIRGDHKSPKVHRSKTSPTFSSKCSHHNELMNDFPDNTQHSILSERRAGAFNPNVPGVFSCDFCADGTVNFKESLSISSSGSLKHFIFDQGHGQQHPDKMSQHQLNRALVERALGYHGKPLQNIWEAEREDEELLRLGIGPNPDFSVYTARQKHLTFQERTKRLMLHQFMVKKASILYDRSLTVGKAGEVRRDDIECKEFCLPPMEVFMGVETIEKTDHLLETVQPGDVVYGSLQFLNFGGMVLQPMVIVGNVRYYVRNKALKATIAKNQMVPPKPMKGHLGNYTANDIICCEVIDVGPSALRLICTMIRSARSRVPESVVYGLVAADELPPVFKQAENRTNETYGQLLEKSPSFRDPRYVRQLAQDVGLDLDEFYTNMSGLKGRYSSQEYASELRNAQASKWAFRSVAEGIEHFKEGRHSEAFQCLNKALSIDPRNVEGLVARGALYANSGSFKKAVEDFETALKLNPSHANARKYMGETLVALGRSYEDENRIEEAKKAYQDCLNIIPHHEEAQTSLDFLKTKPIYGKQIVEPTELELPALNIVKPSSSDRNKQEPDTSGVGGSGLGLVGVSGSSSSKRDNSESTRKERKKESKKDRKKRHKKHQSSSSDSSSDSSDSSDSSSDSSSSSSDSSSTSDSSGSRNKRRKRSKNEKKLKSLSPLSKRMSAAIAGGGRGATAVASDLVGYPIGGPAVAAAAGSVFSQSSSHGQSGFDDYEQKVRKFLEMPRDEENYEEKVRRFVAEATKYQKERKQLEDKSRKKKKKDEKKAKKDSKKKRKSDEKKKSKKKDKSGAGDDEDKLDKDKLREALKIFENFPVLDELGSKLGEYYAKLEKQQTNTAAPGGGSAAKILSALLGTANETAGSSASTSAGALARGKEEDSFRNSKFKVCLSSGLVTESSSPGKGSVLTGGKSSDMPPDHLEHQQPPRGSGAPVPAGAADDHAKDGKWRMMFNKDKRPAPGAGGGPAKDVAAAAGTSMSGGMGAKQQHAFGNESDEEAPPAAASWGGGKGSGHYSEQRSGRFGANSSRYDDRGRGPSTERAPPTVKSGPVVLDKFGNFRLADAPVAPGGGGANSNSKPPEPSAAPPSSASASRRSRSKSRHRTTYGSSRSRSRSRSDRRRSRSGSFRRRFSRSRSRSFSRSRSGSYSRSRSRSRSFERRRYDRRFYRGGRGGGGYGGDRMGGPFGGNRFNNPRGHFRRGGFRDFRDNRFIGRGGGGGGGGRDRPPFRPRYRGRYQRSYSRSTSKSPDRRPISPGDDRPRYRDNRRGDSRDRSQPRRGASRDSRDGSRDRHRRGSDDRDSPKRSKERSPGVGGEGGDRSRDRSLSPTARGTGKSKRHHSRSVSRSPQSTGSSSNKNVPNDIEGRWADRDEQSPNGKQQKQQDEEEKDKSVAGTATARNRSADDSGIADDRKDKKSEEAGATDNDALDEEYDKILLKARKDRKE</sequence>
<feature type="compositionally biased region" description="Basic and acidic residues" evidence="4">
    <location>
        <begin position="1405"/>
        <end position="1423"/>
    </location>
</feature>
<dbReference type="InterPro" id="IPR013105">
    <property type="entry name" value="TPR_2"/>
</dbReference>
<accession>W5JUG7</accession>
<feature type="compositionally biased region" description="Basic residues" evidence="4">
    <location>
        <begin position="604"/>
        <end position="613"/>
    </location>
</feature>
<dbReference type="InterPro" id="IPR039190">
    <property type="entry name" value="TTC14"/>
</dbReference>
<keyword evidence="7" id="KW-1185">Reference proteome</keyword>
<dbReference type="VEuPathDB" id="VectorBase:ADAC001295"/>
<proteinExistence type="predicted"/>
<dbReference type="PROSITE" id="PS50293">
    <property type="entry name" value="TPR_REGION"/>
    <property type="match status" value="1"/>
</dbReference>
<feature type="compositionally biased region" description="Low complexity" evidence="4">
    <location>
        <begin position="614"/>
        <end position="649"/>
    </location>
</feature>
<reference evidence="5" key="3">
    <citation type="journal article" date="2013" name="Nucleic Acids Res.">
        <title>The genome of Anopheles darlingi, the main neotropical malaria vector.</title>
        <authorList>
            <person name="Marinotti O."/>
            <person name="Cerqueira G.C."/>
            <person name="de Almeida L.G."/>
            <person name="Ferro M.I."/>
            <person name="Loreto E.L."/>
            <person name="Zaha A."/>
            <person name="Teixeira S.M."/>
            <person name="Wespiser A.R."/>
            <person name="Almeida E Silva A."/>
            <person name="Schlindwein A.D."/>
            <person name="Pacheco A.C."/>
            <person name="Silva A.L."/>
            <person name="Graveley B.R."/>
            <person name="Walenz B.P."/>
            <person name="Lima Bde A."/>
            <person name="Ribeiro C.A."/>
            <person name="Nunes-Silva C.G."/>
            <person name="de Carvalho C.R."/>
            <person name="Soares C.M."/>
            <person name="de Menezes C.B."/>
            <person name="Matiolli C."/>
            <person name="Caffrey D."/>
            <person name="Araujo D.A."/>
            <person name="de Oliveira D.M."/>
            <person name="Golenbock D."/>
            <person name="Grisard E.C."/>
            <person name="Fantinatti-Garboggini F."/>
            <person name="de Carvalho F.M."/>
            <person name="Barcellos F.G."/>
            <person name="Prosdocimi F."/>
            <person name="May G."/>
            <person name="Azevedo Junior G.M."/>
            <person name="Guimaraes G.M."/>
            <person name="Goldman G.H."/>
            <person name="Padilha I.Q."/>
            <person name="Batista Jda S."/>
            <person name="Ferro J.A."/>
            <person name="Ribeiro J.M."/>
            <person name="Fietto J.L."/>
            <person name="Dabbas K.M."/>
            <person name="Cerdeira L."/>
            <person name="Agnez-Lima L.F."/>
            <person name="Brocchi M."/>
            <person name="de Carvalho M.O."/>
            <person name="Teixeira Mde M."/>
            <person name="Diniz Maia Mde M."/>
            <person name="Goldman M.H."/>
            <person name="Cruz Schneider M.P."/>
            <person name="Felipe M.S."/>
            <person name="Hungria M."/>
            <person name="Nicolas M.F."/>
            <person name="Pereira M."/>
            <person name="Montes M.A."/>
            <person name="Cantao M.E."/>
            <person name="Vincentz M."/>
            <person name="Rafael M.S."/>
            <person name="Silverman N."/>
            <person name="Stoco P.H."/>
            <person name="Souza R.C."/>
            <person name="Vicentini R."/>
            <person name="Gazzinelli R.T."/>
            <person name="Neves Rde O."/>
            <person name="Silva R."/>
            <person name="Astolfi-Filho S."/>
            <person name="Maciel T.E."/>
            <person name="Urmenyi T.P."/>
            <person name="Tadei W.P."/>
            <person name="Camargo E.P."/>
            <person name="de Vasconcelos A.T."/>
        </authorList>
    </citation>
    <scope>NUCLEOTIDE SEQUENCE</scope>
</reference>
<gene>
    <name evidence="5" type="ORF">AND_001295</name>
</gene>
<evidence type="ECO:0000313" key="7">
    <source>
        <dbReference type="Proteomes" id="UP000000673"/>
    </source>
</evidence>
<feature type="compositionally biased region" description="Low complexity" evidence="4">
    <location>
        <begin position="974"/>
        <end position="984"/>
    </location>
</feature>
<feature type="compositionally biased region" description="Basic residues" evidence="4">
    <location>
        <begin position="1100"/>
        <end position="1110"/>
    </location>
</feature>